<evidence type="ECO:0000313" key="1">
    <source>
        <dbReference type="EMBL" id="GAA4938472.1"/>
    </source>
</evidence>
<comment type="caution">
    <text evidence="1">The sequence shown here is derived from an EMBL/GenBank/DDBJ whole genome shotgun (WGS) entry which is preliminary data.</text>
</comment>
<protein>
    <submittedName>
        <fullName evidence="1">Uncharacterized protein</fullName>
    </submittedName>
</protein>
<evidence type="ECO:0000313" key="2">
    <source>
        <dbReference type="Proteomes" id="UP001501302"/>
    </source>
</evidence>
<sequence>MKKIIYTLMFFVAPFLGAQEKDNGITLGAYLPEQSEGIPSHAKNMLKNKLGRIITENGISDNVYNSRFIITPNINVLSKNITGTAPAMIVLNLDLTLYIGDGIAGNLFTSQSLSLKGVGTNENKAYMAALKQLKPKNPEIQRFISNGKQKIIDYYNSNCGLMVKKAQNFEAQNNFEDALLTLTSVPEASDCFNTIKSKIRPLYTKTIDRDCKIKLNEASAIWAANQDINAANEAGLLLSSIEPTASCFSQVKALYAKIATRVKDLGDRDWNYALKVLEVEADTIQAARDVGMAYGKNQPESVTYNVRGWY</sequence>
<name>A0ABP9GDW1_9FLAO</name>
<reference evidence="2" key="1">
    <citation type="journal article" date="2019" name="Int. J. Syst. Evol. Microbiol.">
        <title>The Global Catalogue of Microorganisms (GCM) 10K type strain sequencing project: providing services to taxonomists for standard genome sequencing and annotation.</title>
        <authorList>
            <consortium name="The Broad Institute Genomics Platform"/>
            <consortium name="The Broad Institute Genome Sequencing Center for Infectious Disease"/>
            <person name="Wu L."/>
            <person name="Ma J."/>
        </authorList>
    </citation>
    <scope>NUCLEOTIDE SEQUENCE [LARGE SCALE GENOMIC DNA]</scope>
    <source>
        <strain evidence="2">JCM 18285</strain>
    </source>
</reference>
<dbReference type="EMBL" id="BAABJJ010000011">
    <property type="protein sequence ID" value="GAA4938472.1"/>
    <property type="molecule type" value="Genomic_DNA"/>
</dbReference>
<dbReference type="RefSeq" id="WP_345190438.1">
    <property type="nucleotide sequence ID" value="NZ_BAABJJ010000011.1"/>
</dbReference>
<dbReference type="Proteomes" id="UP001501302">
    <property type="component" value="Unassembled WGS sequence"/>
</dbReference>
<accession>A0ABP9GDW1</accession>
<keyword evidence="2" id="KW-1185">Reference proteome</keyword>
<gene>
    <name evidence="1" type="ORF">GCM10023314_08850</name>
</gene>
<proteinExistence type="predicted"/>
<organism evidence="1 2">
    <name type="scientific">Algibacter agarivorans</name>
    <dbReference type="NCBI Taxonomy" id="1109741"/>
    <lineage>
        <taxon>Bacteria</taxon>
        <taxon>Pseudomonadati</taxon>
        <taxon>Bacteroidota</taxon>
        <taxon>Flavobacteriia</taxon>
        <taxon>Flavobacteriales</taxon>
        <taxon>Flavobacteriaceae</taxon>
        <taxon>Algibacter</taxon>
    </lineage>
</organism>